<protein>
    <submittedName>
        <fullName evidence="1">Uncharacterized protein</fullName>
    </submittedName>
</protein>
<name>A0ACB8R9H1_9AGAM</name>
<proteinExistence type="predicted"/>
<keyword evidence="2" id="KW-1185">Reference proteome</keyword>
<evidence type="ECO:0000313" key="2">
    <source>
        <dbReference type="Proteomes" id="UP000814033"/>
    </source>
</evidence>
<dbReference type="EMBL" id="MU276168">
    <property type="protein sequence ID" value="KAI0040780.1"/>
    <property type="molecule type" value="Genomic_DNA"/>
</dbReference>
<evidence type="ECO:0000313" key="1">
    <source>
        <dbReference type="EMBL" id="KAI0040780.1"/>
    </source>
</evidence>
<reference evidence="1" key="1">
    <citation type="submission" date="2021-02" db="EMBL/GenBank/DDBJ databases">
        <authorList>
            <consortium name="DOE Joint Genome Institute"/>
            <person name="Ahrendt S."/>
            <person name="Looney B.P."/>
            <person name="Miyauchi S."/>
            <person name="Morin E."/>
            <person name="Drula E."/>
            <person name="Courty P.E."/>
            <person name="Chicoki N."/>
            <person name="Fauchery L."/>
            <person name="Kohler A."/>
            <person name="Kuo A."/>
            <person name="Labutti K."/>
            <person name="Pangilinan J."/>
            <person name="Lipzen A."/>
            <person name="Riley R."/>
            <person name="Andreopoulos W."/>
            <person name="He G."/>
            <person name="Johnson J."/>
            <person name="Barry K.W."/>
            <person name="Grigoriev I.V."/>
            <person name="Nagy L."/>
            <person name="Hibbett D."/>
            <person name="Henrissat B."/>
            <person name="Matheny P.B."/>
            <person name="Labbe J."/>
            <person name="Martin F."/>
        </authorList>
    </citation>
    <scope>NUCLEOTIDE SEQUENCE</scope>
    <source>
        <strain evidence="1">FP105234-sp</strain>
    </source>
</reference>
<dbReference type="Proteomes" id="UP000814033">
    <property type="component" value="Unassembled WGS sequence"/>
</dbReference>
<organism evidence="1 2">
    <name type="scientific">Auriscalpium vulgare</name>
    <dbReference type="NCBI Taxonomy" id="40419"/>
    <lineage>
        <taxon>Eukaryota</taxon>
        <taxon>Fungi</taxon>
        <taxon>Dikarya</taxon>
        <taxon>Basidiomycota</taxon>
        <taxon>Agaricomycotina</taxon>
        <taxon>Agaricomycetes</taxon>
        <taxon>Russulales</taxon>
        <taxon>Auriscalpiaceae</taxon>
        <taxon>Auriscalpium</taxon>
    </lineage>
</organism>
<comment type="caution">
    <text evidence="1">The sequence shown here is derived from an EMBL/GenBank/DDBJ whole genome shotgun (WGS) entry which is preliminary data.</text>
</comment>
<accession>A0ACB8R9H1</accession>
<gene>
    <name evidence="1" type="ORF">FA95DRAFT_1549468</name>
</gene>
<sequence length="582" mass="66484">MQAEAEALSLPDSVILHALWDDVVRARLTRNEQWWISEAMDAEDLAMQRYLHVLSRSNKYSPIHRLPPEIIARIFAICAKETHAVWRWQDWSDIGWIATTHVCQRWRQIALSITGLWTTVTFKLGDRWAEEMYTRSRAASVNVLLHSRIPLEKYELVAKHISRTRELTLGPLQFYPSFFLLSEDYPAPLLETLYIDDPNICNEDSDATPLNYLGTCAPALRTLKIRTSCPDIPWNASLLAQLVSLEMACHPPDCSINDVLTTLQRMGQLESLHLTHTLPDFTPSDITVHRPVFMPCLKYLEVEDAMPFVPLFLQALRAPVCVKLRLTLTMEYQHELETRASFALVAAWVEAGCWSATPALRLTTFYHEITGGWYLRVKAFQRVDDAPYVLRDKKTNEEGDICILLQWDDSAAFMETDVRLNDLVCMCYDTFASAELQHLVIDVEHWHVSDWRKIAGTLADLQVLRIAGDTAGSFLSTFRQALNSGSHDQDPEDEKWLLPRLMSLELGGLELCGLELKSNMFGDVLYDWLRARVDAGCPLGDLTLRDCFAEPAQLEKLRTVPGLVLYLYEEPFGRPFRGRMIA</sequence>
<reference evidence="1" key="2">
    <citation type="journal article" date="2022" name="New Phytol.">
        <title>Evolutionary transition to the ectomycorrhizal habit in the genomes of a hyperdiverse lineage of mushroom-forming fungi.</title>
        <authorList>
            <person name="Looney B."/>
            <person name="Miyauchi S."/>
            <person name="Morin E."/>
            <person name="Drula E."/>
            <person name="Courty P.E."/>
            <person name="Kohler A."/>
            <person name="Kuo A."/>
            <person name="LaButti K."/>
            <person name="Pangilinan J."/>
            <person name="Lipzen A."/>
            <person name="Riley R."/>
            <person name="Andreopoulos W."/>
            <person name="He G."/>
            <person name="Johnson J."/>
            <person name="Nolan M."/>
            <person name="Tritt A."/>
            <person name="Barry K.W."/>
            <person name="Grigoriev I.V."/>
            <person name="Nagy L.G."/>
            <person name="Hibbett D."/>
            <person name="Henrissat B."/>
            <person name="Matheny P.B."/>
            <person name="Labbe J."/>
            <person name="Martin F.M."/>
        </authorList>
    </citation>
    <scope>NUCLEOTIDE SEQUENCE</scope>
    <source>
        <strain evidence="1">FP105234-sp</strain>
    </source>
</reference>